<keyword evidence="2" id="KW-1134">Transmembrane beta strand</keyword>
<dbReference type="EMBL" id="FOCW01000001">
    <property type="protein sequence ID" value="SEM98500.1"/>
    <property type="molecule type" value="Genomic_DNA"/>
</dbReference>
<evidence type="ECO:0000256" key="4">
    <source>
        <dbReference type="SAM" id="MobiDB-lite"/>
    </source>
</evidence>
<keyword evidence="2" id="KW-0732">Signal</keyword>
<dbReference type="SUPFAM" id="SSF56954">
    <property type="entry name" value="Outer membrane efflux proteins (OEP)"/>
    <property type="match status" value="1"/>
</dbReference>
<feature type="region of interest" description="Disordered" evidence="4">
    <location>
        <begin position="102"/>
        <end position="128"/>
    </location>
</feature>
<keyword evidence="2 5" id="KW-0449">Lipoprotein</keyword>
<evidence type="ECO:0000256" key="3">
    <source>
        <dbReference type="SAM" id="Coils"/>
    </source>
</evidence>
<name>A0A1H8CU44_9BURK</name>
<dbReference type="GO" id="GO:0005886">
    <property type="term" value="C:plasma membrane"/>
    <property type="evidence" value="ECO:0007669"/>
    <property type="project" value="UniProtKB-SubCell"/>
</dbReference>
<keyword evidence="6" id="KW-1185">Reference proteome</keyword>
<keyword evidence="2" id="KW-0812">Transmembrane</keyword>
<feature type="coiled-coil region" evidence="3">
    <location>
        <begin position="184"/>
        <end position="242"/>
    </location>
</feature>
<dbReference type="PANTHER" id="PTHR30203">
    <property type="entry name" value="OUTER MEMBRANE CATION EFFLUX PROTEIN"/>
    <property type="match status" value="1"/>
</dbReference>
<dbReference type="AlphaFoldDB" id="A0A1H8CU44"/>
<dbReference type="Gene3D" id="2.20.200.10">
    <property type="entry name" value="Outer membrane efflux proteins (OEP)"/>
    <property type="match status" value="1"/>
</dbReference>
<accession>A0A1H8CU44</accession>
<dbReference type="NCBIfam" id="TIGR01845">
    <property type="entry name" value="outer_NodT"/>
    <property type="match status" value="1"/>
</dbReference>
<feature type="signal peptide" evidence="2">
    <location>
        <begin position="1"/>
        <end position="22"/>
    </location>
</feature>
<dbReference type="PANTHER" id="PTHR30203:SF32">
    <property type="entry name" value="CATION EFFLUX SYSTEM PROTEIN CUSC"/>
    <property type="match status" value="1"/>
</dbReference>
<evidence type="ECO:0000256" key="1">
    <source>
        <dbReference type="ARBA" id="ARBA00007613"/>
    </source>
</evidence>
<dbReference type="GO" id="GO:0015562">
    <property type="term" value="F:efflux transmembrane transporter activity"/>
    <property type="evidence" value="ECO:0007669"/>
    <property type="project" value="InterPro"/>
</dbReference>
<keyword evidence="3" id="KW-0175">Coiled coil</keyword>
<feature type="coiled-coil region" evidence="3">
    <location>
        <begin position="393"/>
        <end position="420"/>
    </location>
</feature>
<sequence>MASLRPVSVSRPAWQRSLAALAAVSVLAGCASTATPTPAVQVPTQWQHARSTTPGQMLPDRWWQAFGDARLNQLVELALQRNTNLAQAAYKVRNAQLQAGNAAGNRLPTPSASVNTSGSRPLDGDGGTNRNYSVSLGVSWEADLWGKLATQQRMADWEAVATEQDRQAAAHALVATVAKTWWQLAVAENKLASQRQSLARANKTLQLAEVQYRAGAISGLDLAQARQSQASQQAAIHQLEQQGTELRNALAILFDAPPGQLPPGAEPPRLPNLARLPAVPAGVPAELLGRRPDLQAAELRLRSSLANVDAVRTSYYPTLSLTGSLGGSSNALSQLLSNPVGTLGAGLILPFLKAGEMQRNTAIAQNSYEQAVLGFRQTLYQAFADVENALSGRTNLQQQVVQLQQALAQAERAEQLMEVRYRAGAVPLKFWLDAQETRRNAALALQDVQLARLVNLVTLYQALGGSPLLAPVPVEQAPLRTQQVDAAIGA</sequence>
<evidence type="ECO:0000313" key="5">
    <source>
        <dbReference type="EMBL" id="SEM98500.1"/>
    </source>
</evidence>
<dbReference type="PROSITE" id="PS51257">
    <property type="entry name" value="PROKAR_LIPOPROTEIN"/>
    <property type="match status" value="1"/>
</dbReference>
<keyword evidence="2" id="KW-0472">Membrane</keyword>
<feature type="compositionally biased region" description="Polar residues" evidence="4">
    <location>
        <begin position="108"/>
        <end position="119"/>
    </location>
</feature>
<proteinExistence type="inferred from homology"/>
<dbReference type="InterPro" id="IPR010131">
    <property type="entry name" value="MdtP/NodT-like"/>
</dbReference>
<comment type="similarity">
    <text evidence="1 2">Belongs to the outer membrane factor (OMF) (TC 1.B.17) family.</text>
</comment>
<dbReference type="InterPro" id="IPR003423">
    <property type="entry name" value="OMP_efflux"/>
</dbReference>
<evidence type="ECO:0000313" key="6">
    <source>
        <dbReference type="Proteomes" id="UP000199531"/>
    </source>
</evidence>
<protein>
    <submittedName>
        <fullName evidence="5">Efflux transporter, outer membrane factor (OMF) lipoprotein, NodT family</fullName>
    </submittedName>
</protein>
<dbReference type="Proteomes" id="UP000199531">
    <property type="component" value="Unassembled WGS sequence"/>
</dbReference>
<dbReference type="OrthoDB" id="9770517at2"/>
<gene>
    <name evidence="5" type="ORF">SAMN02745977_00053</name>
</gene>
<evidence type="ECO:0000256" key="2">
    <source>
        <dbReference type="RuleBase" id="RU362097"/>
    </source>
</evidence>
<dbReference type="Pfam" id="PF02321">
    <property type="entry name" value="OEP"/>
    <property type="match status" value="2"/>
</dbReference>
<reference evidence="5 6" key="1">
    <citation type="submission" date="2016-10" db="EMBL/GenBank/DDBJ databases">
        <authorList>
            <person name="de Groot N.N."/>
        </authorList>
    </citation>
    <scope>NUCLEOTIDE SEQUENCE [LARGE SCALE GENOMIC DNA]</scope>
    <source>
        <strain evidence="5 6">DSM 15123</strain>
    </source>
</reference>
<keyword evidence="2" id="KW-0564">Palmitate</keyword>
<dbReference type="STRING" id="1121117.SAMN02745977_00053"/>
<dbReference type="Gene3D" id="1.20.1600.10">
    <property type="entry name" value="Outer membrane efflux proteins (OEP)"/>
    <property type="match status" value="1"/>
</dbReference>
<dbReference type="RefSeq" id="WP_091812678.1">
    <property type="nucleotide sequence ID" value="NZ_FOCW01000001.1"/>
</dbReference>
<organism evidence="5 6">
    <name type="scientific">Brachymonas denitrificans DSM 15123</name>
    <dbReference type="NCBI Taxonomy" id="1121117"/>
    <lineage>
        <taxon>Bacteria</taxon>
        <taxon>Pseudomonadati</taxon>
        <taxon>Pseudomonadota</taxon>
        <taxon>Betaproteobacteria</taxon>
        <taxon>Burkholderiales</taxon>
        <taxon>Comamonadaceae</taxon>
        <taxon>Brachymonas</taxon>
    </lineage>
</organism>
<feature type="chain" id="PRO_5011329533" evidence="2">
    <location>
        <begin position="23"/>
        <end position="490"/>
    </location>
</feature>
<comment type="subcellular location">
    <subcellularLocation>
        <location evidence="2">Cell membrane</location>
        <topology evidence="2">Lipid-anchor</topology>
    </subcellularLocation>
</comment>